<dbReference type="GO" id="GO:0003824">
    <property type="term" value="F:catalytic activity"/>
    <property type="evidence" value="ECO:0007669"/>
    <property type="project" value="UniProtKB-ARBA"/>
</dbReference>
<dbReference type="RefSeq" id="WP_184388049.1">
    <property type="nucleotide sequence ID" value="NZ_BAAAJD010000066.1"/>
</dbReference>
<dbReference type="InterPro" id="IPR000073">
    <property type="entry name" value="AB_hydrolase_1"/>
</dbReference>
<gene>
    <name evidence="2" type="ORF">HDA36_000363</name>
</gene>
<comment type="caution">
    <text evidence="2">The sequence shown here is derived from an EMBL/GenBank/DDBJ whole genome shotgun (WGS) entry which is preliminary data.</text>
</comment>
<feature type="domain" description="AB hydrolase-1" evidence="1">
    <location>
        <begin position="31"/>
        <end position="180"/>
    </location>
</feature>
<keyword evidence="3" id="KW-1185">Reference proteome</keyword>
<evidence type="ECO:0000313" key="2">
    <source>
        <dbReference type="EMBL" id="MBB5430279.1"/>
    </source>
</evidence>
<dbReference type="Pfam" id="PF00561">
    <property type="entry name" value="Abhydrolase_1"/>
    <property type="match status" value="1"/>
</dbReference>
<dbReference type="InterPro" id="IPR029058">
    <property type="entry name" value="AB_hydrolase_fold"/>
</dbReference>
<organism evidence="2 3">
    <name type="scientific">Nocardiopsis composta</name>
    <dbReference type="NCBI Taxonomy" id="157465"/>
    <lineage>
        <taxon>Bacteria</taxon>
        <taxon>Bacillati</taxon>
        <taxon>Actinomycetota</taxon>
        <taxon>Actinomycetes</taxon>
        <taxon>Streptosporangiales</taxon>
        <taxon>Nocardiopsidaceae</taxon>
        <taxon>Nocardiopsis</taxon>
    </lineage>
</organism>
<name>A0A7W8QHF2_9ACTN</name>
<dbReference type="PANTHER" id="PTHR43798">
    <property type="entry name" value="MONOACYLGLYCEROL LIPASE"/>
    <property type="match status" value="1"/>
</dbReference>
<proteinExistence type="predicted"/>
<dbReference type="Gene3D" id="3.40.50.1820">
    <property type="entry name" value="alpha/beta hydrolase"/>
    <property type="match status" value="1"/>
</dbReference>
<protein>
    <submittedName>
        <fullName evidence="2">Pimeloyl-ACP methyl ester carboxylesterase</fullName>
    </submittedName>
</protein>
<dbReference type="SUPFAM" id="SSF53474">
    <property type="entry name" value="alpha/beta-Hydrolases"/>
    <property type="match status" value="1"/>
</dbReference>
<dbReference type="Proteomes" id="UP000572635">
    <property type="component" value="Unassembled WGS sequence"/>
</dbReference>
<dbReference type="GO" id="GO:0016020">
    <property type="term" value="C:membrane"/>
    <property type="evidence" value="ECO:0007669"/>
    <property type="project" value="TreeGrafter"/>
</dbReference>
<reference evidence="2 3" key="1">
    <citation type="submission" date="2020-08" db="EMBL/GenBank/DDBJ databases">
        <title>Sequencing the genomes of 1000 actinobacteria strains.</title>
        <authorList>
            <person name="Klenk H.-P."/>
        </authorList>
    </citation>
    <scope>NUCLEOTIDE SEQUENCE [LARGE SCALE GENOMIC DNA]</scope>
    <source>
        <strain evidence="2 3">DSM 44551</strain>
    </source>
</reference>
<evidence type="ECO:0000313" key="3">
    <source>
        <dbReference type="Proteomes" id="UP000572635"/>
    </source>
</evidence>
<accession>A0A7W8QHF2</accession>
<dbReference type="AlphaFoldDB" id="A0A7W8QHF2"/>
<dbReference type="EMBL" id="JACHDB010000001">
    <property type="protein sequence ID" value="MBB5430279.1"/>
    <property type="molecule type" value="Genomic_DNA"/>
</dbReference>
<dbReference type="PANTHER" id="PTHR43798:SF33">
    <property type="entry name" value="HYDROLASE, PUTATIVE (AFU_ORTHOLOGUE AFUA_2G14860)-RELATED"/>
    <property type="match status" value="1"/>
</dbReference>
<evidence type="ECO:0000259" key="1">
    <source>
        <dbReference type="Pfam" id="PF00561"/>
    </source>
</evidence>
<dbReference type="InterPro" id="IPR050266">
    <property type="entry name" value="AB_hydrolase_sf"/>
</dbReference>
<sequence>MTTGTSPAVPETGTLPVPGAELYYEVRGRGPLLVLLPGGAGDAGMYAGLLPHLAGSYRVLTFDPRGFTRSPVRDTDREPGGEERPEVWADDIRLLIERFSPGEPVRVVGNSSGAIVALHLLARHPGLLHRVVAHEPPLLRVLPDPGPHRRLFSEVRDVFRAEGADAAMARFAAGLGDTSADEERPVDELPPEIREMAARMRKNTGVFLGRMLVPFSSSLPDLDALAANAGRLVPAAGRDSRTQVPLYRPAQILADRLGCTFAEFPGGHLGAVEAPGDFARRLLPLLASPKR</sequence>